<evidence type="ECO:0000259" key="3">
    <source>
        <dbReference type="SMART" id="SM01266"/>
    </source>
</evidence>
<evidence type="ECO:0000256" key="1">
    <source>
        <dbReference type="ARBA" id="ARBA00007274"/>
    </source>
</evidence>
<comment type="similarity">
    <text evidence="1">Belongs to the transferase hexapeptide repeat family.</text>
</comment>
<dbReference type="SUPFAM" id="SSF51161">
    <property type="entry name" value="Trimeric LpxA-like enzymes"/>
    <property type="match status" value="1"/>
</dbReference>
<name>A0ABZ2WFP5_9HYPO</name>
<evidence type="ECO:0000313" key="4">
    <source>
        <dbReference type="EMBL" id="WZH39200.1"/>
    </source>
</evidence>
<dbReference type="EMBL" id="CP151260">
    <property type="protein sequence ID" value="WZH39200.1"/>
    <property type="molecule type" value="Genomic_DNA"/>
</dbReference>
<dbReference type="PANTHER" id="PTHR23416">
    <property type="entry name" value="SIALIC ACID SYNTHASE-RELATED"/>
    <property type="match status" value="1"/>
</dbReference>
<reference evidence="4 5" key="1">
    <citation type="submission" date="2024-04" db="EMBL/GenBank/DDBJ databases">
        <title>Complete genome sequence of Fusarium acuminatum.</title>
        <authorList>
            <person name="Lan B."/>
        </authorList>
    </citation>
    <scope>NUCLEOTIDE SEQUENCE [LARGE SCALE GENOMIC DNA]</scope>
    <source>
        <strain evidence="4">1A</strain>
    </source>
</reference>
<dbReference type="Gene3D" id="2.160.10.10">
    <property type="entry name" value="Hexapeptide repeat proteins"/>
    <property type="match status" value="1"/>
</dbReference>
<proteinExistence type="inferred from homology"/>
<sequence length="219" mass="23798">MPSGVRTQKDDQAIAYSKTLESVPWCDDYEKMISGMLYSCEAPPLLDHRNKARRLAQKFNTWVPDETMSATAVADTRVAMIKELFGKVGADIYVEPSIQVDYGCNITIGDKFYANFNTIILDCAHVTIGDRVFFGTGVSLITATHETSLQSRRDNIEYAEPITIGDDCWLGANVTVLPGVTIGKGCTIGAGAVVSRNIPDYSVALGVPARVVKSVEPVD</sequence>
<keyword evidence="5" id="KW-1185">Reference proteome</keyword>
<feature type="domain" description="Maltose/galactoside acetyltransferase" evidence="3">
    <location>
        <begin position="29"/>
        <end position="90"/>
    </location>
</feature>
<evidence type="ECO:0000256" key="2">
    <source>
        <dbReference type="ARBA" id="ARBA00022679"/>
    </source>
</evidence>
<keyword evidence="2" id="KW-0808">Transferase</keyword>
<dbReference type="CDD" id="cd03357">
    <property type="entry name" value="LbH_MAT_GAT"/>
    <property type="match status" value="1"/>
</dbReference>
<dbReference type="InterPro" id="IPR024688">
    <property type="entry name" value="Mac_dom"/>
</dbReference>
<dbReference type="Pfam" id="PF12464">
    <property type="entry name" value="Mac"/>
    <property type="match status" value="1"/>
</dbReference>
<evidence type="ECO:0000313" key="5">
    <source>
        <dbReference type="Proteomes" id="UP001489902"/>
    </source>
</evidence>
<dbReference type="Proteomes" id="UP001489902">
    <property type="component" value="Chromosome 1"/>
</dbReference>
<accession>A0ABZ2WFP5</accession>
<organism evidence="4 5">
    <name type="scientific">Fusarium acuminatum</name>
    <dbReference type="NCBI Taxonomy" id="5515"/>
    <lineage>
        <taxon>Eukaryota</taxon>
        <taxon>Fungi</taxon>
        <taxon>Dikarya</taxon>
        <taxon>Ascomycota</taxon>
        <taxon>Pezizomycotina</taxon>
        <taxon>Sordariomycetes</taxon>
        <taxon>Hypocreomycetidae</taxon>
        <taxon>Hypocreales</taxon>
        <taxon>Nectriaceae</taxon>
        <taxon>Fusarium</taxon>
        <taxon>Fusarium tricinctum species complex</taxon>
    </lineage>
</organism>
<dbReference type="InterPro" id="IPR011004">
    <property type="entry name" value="Trimer_LpxA-like_sf"/>
</dbReference>
<protein>
    <submittedName>
        <fullName evidence="4">Galactoside O-acetyltransferase</fullName>
    </submittedName>
</protein>
<dbReference type="PANTHER" id="PTHR23416:SF23">
    <property type="entry name" value="ACETYLTRANSFERASE C18B11.09C-RELATED"/>
    <property type="match status" value="1"/>
</dbReference>
<dbReference type="InterPro" id="IPR051159">
    <property type="entry name" value="Hexapeptide_acetyltransf"/>
</dbReference>
<dbReference type="InterPro" id="IPR001451">
    <property type="entry name" value="Hexapep"/>
</dbReference>
<dbReference type="SMART" id="SM01266">
    <property type="entry name" value="Mac"/>
    <property type="match status" value="1"/>
</dbReference>
<dbReference type="Pfam" id="PF00132">
    <property type="entry name" value="Hexapep"/>
    <property type="match status" value="1"/>
</dbReference>
<gene>
    <name evidence="4" type="ORF">QYS62_000108</name>
</gene>